<dbReference type="InterPro" id="IPR036388">
    <property type="entry name" value="WH-like_DNA-bd_sf"/>
</dbReference>
<dbReference type="InterPro" id="IPR000600">
    <property type="entry name" value="ROK"/>
</dbReference>
<evidence type="ECO:0000313" key="3">
    <source>
        <dbReference type="EMBL" id="MFC3995436.1"/>
    </source>
</evidence>
<dbReference type="SUPFAM" id="SSF53067">
    <property type="entry name" value="Actin-like ATPase domain"/>
    <property type="match status" value="1"/>
</dbReference>
<keyword evidence="4" id="KW-1185">Reference proteome</keyword>
<dbReference type="PANTHER" id="PTHR18964:SF149">
    <property type="entry name" value="BIFUNCTIONAL UDP-N-ACETYLGLUCOSAMINE 2-EPIMERASE_N-ACETYLMANNOSAMINE KINASE"/>
    <property type="match status" value="1"/>
</dbReference>
<dbReference type="Pfam" id="PF00480">
    <property type="entry name" value="ROK"/>
    <property type="match status" value="1"/>
</dbReference>
<comment type="similarity">
    <text evidence="1">Belongs to the ROK (NagC/XylR) family.</text>
</comment>
<gene>
    <name evidence="3" type="ORF">ACFOVU_05900</name>
</gene>
<feature type="domain" description="HTH marR-type" evidence="2">
    <location>
        <begin position="19"/>
        <end position="68"/>
    </location>
</feature>
<evidence type="ECO:0000259" key="2">
    <source>
        <dbReference type="Pfam" id="PF12802"/>
    </source>
</evidence>
<accession>A0ABV8FH25</accession>
<dbReference type="Gene3D" id="3.30.420.40">
    <property type="match status" value="2"/>
</dbReference>
<protein>
    <submittedName>
        <fullName evidence="3">ROK family protein</fullName>
    </submittedName>
</protein>
<name>A0ABV8FH25_9ACTN</name>
<dbReference type="Gene3D" id="1.10.10.10">
    <property type="entry name" value="Winged helix-like DNA-binding domain superfamily/Winged helix DNA-binding domain"/>
    <property type="match status" value="1"/>
</dbReference>
<proteinExistence type="inferred from homology"/>
<comment type="caution">
    <text evidence="3">The sequence shown here is derived from an EMBL/GenBank/DDBJ whole genome shotgun (WGS) entry which is preliminary data.</text>
</comment>
<dbReference type="InterPro" id="IPR000835">
    <property type="entry name" value="HTH_MarR-typ"/>
</dbReference>
<dbReference type="EMBL" id="JBHSBH010000004">
    <property type="protein sequence ID" value="MFC3995436.1"/>
    <property type="molecule type" value="Genomic_DNA"/>
</dbReference>
<dbReference type="InterPro" id="IPR043129">
    <property type="entry name" value="ATPase_NBD"/>
</dbReference>
<dbReference type="InterPro" id="IPR036390">
    <property type="entry name" value="WH_DNA-bd_sf"/>
</dbReference>
<dbReference type="SUPFAM" id="SSF46785">
    <property type="entry name" value="Winged helix' DNA-binding domain"/>
    <property type="match status" value="1"/>
</dbReference>
<dbReference type="PANTHER" id="PTHR18964">
    <property type="entry name" value="ROK (REPRESSOR, ORF, KINASE) FAMILY"/>
    <property type="match status" value="1"/>
</dbReference>
<evidence type="ECO:0000256" key="1">
    <source>
        <dbReference type="ARBA" id="ARBA00006479"/>
    </source>
</evidence>
<organism evidence="3 4">
    <name type="scientific">Nocardiopsis sediminis</name>
    <dbReference type="NCBI Taxonomy" id="1778267"/>
    <lineage>
        <taxon>Bacteria</taxon>
        <taxon>Bacillati</taxon>
        <taxon>Actinomycetota</taxon>
        <taxon>Actinomycetes</taxon>
        <taxon>Streptosporangiales</taxon>
        <taxon>Nocardiopsidaceae</taxon>
        <taxon>Nocardiopsis</taxon>
    </lineage>
</organism>
<dbReference type="RefSeq" id="WP_378530545.1">
    <property type="nucleotide sequence ID" value="NZ_JBHSBH010000004.1"/>
</dbReference>
<dbReference type="Pfam" id="PF12802">
    <property type="entry name" value="MarR_2"/>
    <property type="match status" value="1"/>
</dbReference>
<dbReference type="Proteomes" id="UP001595847">
    <property type="component" value="Unassembled WGS sequence"/>
</dbReference>
<sequence length="405" mass="41362">MSRRPGTPRLLRQLNDRAALELLLSSGPLTRTQLGKETGLSKVTASQLLSRLEERSLVEVVGSQAGGRGPNAALYAVVPSSAYVAALDVSASGVTAAIADITGRTVGEVAIDPAASPDPVDVVHTTVTTLLEQAQVPAERLTACVIGTPGVVDPRTGDVRFSFDLHSWHEGVLDALRTDLRRSVVIENDVNLAALAEQAEGVAADIPDFVLIWLSSGGGVGMAIMLHGRIHSGRSGGAGEIGYLPVPGAPLPDDVGLPGGYQSLRTAYGKPSLAHGFQALVGAQEITALGTSHGIPGESITDMLAAAGDGRPEGEAFLDQFAERIARGVASVCVVLDPGLVVLGGDVAQAAGAGLAARVARHAARIGPNAPEVAVGGVAGSPVLRGALLSALRNAREEIFANTVE</sequence>
<evidence type="ECO:0000313" key="4">
    <source>
        <dbReference type="Proteomes" id="UP001595847"/>
    </source>
</evidence>
<reference evidence="4" key="1">
    <citation type="journal article" date="2019" name="Int. J. Syst. Evol. Microbiol.">
        <title>The Global Catalogue of Microorganisms (GCM) 10K type strain sequencing project: providing services to taxonomists for standard genome sequencing and annotation.</title>
        <authorList>
            <consortium name="The Broad Institute Genomics Platform"/>
            <consortium name="The Broad Institute Genome Sequencing Center for Infectious Disease"/>
            <person name="Wu L."/>
            <person name="Ma J."/>
        </authorList>
    </citation>
    <scope>NUCLEOTIDE SEQUENCE [LARGE SCALE GENOMIC DNA]</scope>
    <source>
        <strain evidence="4">TBRC 1826</strain>
    </source>
</reference>